<evidence type="ECO:0000313" key="1">
    <source>
        <dbReference type="EMBL" id="NER29829.1"/>
    </source>
</evidence>
<name>A0A6B3N9R6_9CYAN</name>
<proteinExistence type="predicted"/>
<protein>
    <submittedName>
        <fullName evidence="1">Uncharacterized protein</fullName>
    </submittedName>
</protein>
<dbReference type="AlphaFoldDB" id="A0A6B3N9R6"/>
<dbReference type="EMBL" id="JAAHFQ010000438">
    <property type="protein sequence ID" value="NER29829.1"/>
    <property type="molecule type" value="Genomic_DNA"/>
</dbReference>
<comment type="caution">
    <text evidence="1">The sequence shown here is derived from an EMBL/GenBank/DDBJ whole genome shotgun (WGS) entry which is preliminary data.</text>
</comment>
<reference evidence="1" key="1">
    <citation type="submission" date="2019-11" db="EMBL/GenBank/DDBJ databases">
        <title>Genomic insights into an expanded diversity of filamentous marine cyanobacteria reveals the extraordinary biosynthetic potential of Moorea and Okeania.</title>
        <authorList>
            <person name="Ferreira Leao T."/>
            <person name="Wang M."/>
            <person name="Moss N."/>
            <person name="Da Silva R."/>
            <person name="Sanders J."/>
            <person name="Nurk S."/>
            <person name="Gurevich A."/>
            <person name="Humphrey G."/>
            <person name="Reher R."/>
            <person name="Zhu Q."/>
            <person name="Belda-Ferre P."/>
            <person name="Glukhov E."/>
            <person name="Rex R."/>
            <person name="Dorrestein P.C."/>
            <person name="Knight R."/>
            <person name="Pevzner P."/>
            <person name="Gerwick W.H."/>
            <person name="Gerwick L."/>
        </authorList>
    </citation>
    <scope>NUCLEOTIDE SEQUENCE</scope>
    <source>
        <strain evidence="1">SIO1C4</strain>
    </source>
</reference>
<gene>
    <name evidence="1" type="ORF">F6J89_19970</name>
</gene>
<organism evidence="1">
    <name type="scientific">Symploca sp. SIO1C4</name>
    <dbReference type="NCBI Taxonomy" id="2607765"/>
    <lineage>
        <taxon>Bacteria</taxon>
        <taxon>Bacillati</taxon>
        <taxon>Cyanobacteriota</taxon>
        <taxon>Cyanophyceae</taxon>
        <taxon>Coleofasciculales</taxon>
        <taxon>Coleofasciculaceae</taxon>
        <taxon>Symploca</taxon>
    </lineage>
</organism>
<accession>A0A6B3N9R6</accession>
<sequence>MARDAARIGEQLANLNTSIINGVTINEDALFGEVEIPELTAVEDIEVEDADAGLGFTGQLLAVADGEIDDLGEDEDGKFLPFGS</sequence>